<gene>
    <name evidence="2" type="ORF">Tc00.1047053504255.4</name>
</gene>
<dbReference type="EMBL" id="AAHK01001772">
    <property type="protein sequence ID" value="EAN84180.1"/>
    <property type="molecule type" value="Genomic_DNA"/>
</dbReference>
<organism evidence="2 3">
    <name type="scientific">Trypanosoma cruzi (strain CL Brener)</name>
    <dbReference type="NCBI Taxonomy" id="353153"/>
    <lineage>
        <taxon>Eukaryota</taxon>
        <taxon>Discoba</taxon>
        <taxon>Euglenozoa</taxon>
        <taxon>Kinetoplastea</taxon>
        <taxon>Metakinetoplastina</taxon>
        <taxon>Trypanosomatida</taxon>
        <taxon>Trypanosomatidae</taxon>
        <taxon>Trypanosoma</taxon>
        <taxon>Schizotrypanum</taxon>
    </lineage>
</organism>
<feature type="region of interest" description="Disordered" evidence="1">
    <location>
        <begin position="68"/>
        <end position="102"/>
    </location>
</feature>
<name>Q4CV78_TRYCC</name>
<dbReference type="RefSeq" id="XP_806031.1">
    <property type="nucleotide sequence ID" value="XM_800938.1"/>
</dbReference>
<protein>
    <submittedName>
        <fullName evidence="2">Rhomboid-like protein</fullName>
    </submittedName>
</protein>
<comment type="caution">
    <text evidence="2">The sequence shown here is derived from an EMBL/GenBank/DDBJ whole genome shotgun (WGS) entry which is preliminary data.</text>
</comment>
<proteinExistence type="predicted"/>
<dbReference type="Proteomes" id="UP000002296">
    <property type="component" value="Unassembled WGS sequence"/>
</dbReference>
<dbReference type="KEGG" id="tcr:504255.4"/>
<evidence type="ECO:0000256" key="1">
    <source>
        <dbReference type="SAM" id="MobiDB-lite"/>
    </source>
</evidence>
<dbReference type="InParanoid" id="Q4CV78"/>
<dbReference type="GeneID" id="3535932"/>
<reference evidence="2 3" key="1">
    <citation type="journal article" date="2005" name="Science">
        <title>The genome sequence of Trypanosoma cruzi, etiologic agent of Chagas disease.</title>
        <authorList>
            <person name="El-Sayed N.M."/>
            <person name="Myler P.J."/>
            <person name="Bartholomeu D.C."/>
            <person name="Nilsson D."/>
            <person name="Aggarwal G."/>
            <person name="Tran A.N."/>
            <person name="Ghedin E."/>
            <person name="Worthey E.A."/>
            <person name="Delcher A.L."/>
            <person name="Blandin G."/>
            <person name="Westenberger S.J."/>
            <person name="Caler E."/>
            <person name="Cerqueira G.C."/>
            <person name="Branche C."/>
            <person name="Haas B."/>
            <person name="Anupama A."/>
            <person name="Arner E."/>
            <person name="Aslund L."/>
            <person name="Attipoe P."/>
            <person name="Bontempi E."/>
            <person name="Bringaud F."/>
            <person name="Burton P."/>
            <person name="Cadag E."/>
            <person name="Campbell D.A."/>
            <person name="Carrington M."/>
            <person name="Crabtree J."/>
            <person name="Darban H."/>
            <person name="da Silveira J.F."/>
            <person name="de Jong P."/>
            <person name="Edwards K."/>
            <person name="Englund P.T."/>
            <person name="Fazelina G."/>
            <person name="Feldblyum T."/>
            <person name="Ferella M."/>
            <person name="Frasch A.C."/>
            <person name="Gull K."/>
            <person name="Horn D."/>
            <person name="Hou L."/>
            <person name="Huang Y."/>
            <person name="Kindlund E."/>
            <person name="Klingbeil M."/>
            <person name="Kluge S."/>
            <person name="Koo H."/>
            <person name="Lacerda D."/>
            <person name="Levin M.J."/>
            <person name="Lorenzi H."/>
            <person name="Louie T."/>
            <person name="Machado C.R."/>
            <person name="McCulloch R."/>
            <person name="McKenna A."/>
            <person name="Mizuno Y."/>
            <person name="Mottram J.C."/>
            <person name="Nelson S."/>
            <person name="Ochaya S."/>
            <person name="Osoegawa K."/>
            <person name="Pai G."/>
            <person name="Parsons M."/>
            <person name="Pentony M."/>
            <person name="Pettersson U."/>
            <person name="Pop M."/>
            <person name="Ramirez J.L."/>
            <person name="Rinta J."/>
            <person name="Robertson L."/>
            <person name="Salzberg S.L."/>
            <person name="Sanchez D.O."/>
            <person name="Seyler A."/>
            <person name="Sharma R."/>
            <person name="Shetty J."/>
            <person name="Simpson A.J."/>
            <person name="Sisk E."/>
            <person name="Tammi M.T."/>
            <person name="Tarleton R."/>
            <person name="Teixeira S."/>
            <person name="Van Aken S."/>
            <person name="Vogt C."/>
            <person name="Ward P.N."/>
            <person name="Wickstead B."/>
            <person name="Wortman J."/>
            <person name="White O."/>
            <person name="Fraser C.M."/>
            <person name="Stuart K.D."/>
            <person name="Andersson B."/>
        </authorList>
    </citation>
    <scope>NUCLEOTIDE SEQUENCE [LARGE SCALE GENOMIC DNA]</scope>
    <source>
        <strain evidence="2 3">CL Brener</strain>
    </source>
</reference>
<sequence>MLRCWRTFPFTCNANGLSSRMASRLLQRRGVSLVGPAKSTFFALYNAQKQGMCVSACRCPGRAFSSTPNIPEQKNTGDYLAGFREGQTYKGKGEKGGKGEKK</sequence>
<accession>Q4CV78</accession>
<dbReference type="AlphaFoldDB" id="Q4CV78"/>
<feature type="non-terminal residue" evidence="2">
    <location>
        <position position="102"/>
    </location>
</feature>
<feature type="compositionally biased region" description="Basic and acidic residues" evidence="1">
    <location>
        <begin position="91"/>
        <end position="102"/>
    </location>
</feature>
<evidence type="ECO:0000313" key="2">
    <source>
        <dbReference type="EMBL" id="EAN84180.1"/>
    </source>
</evidence>
<dbReference type="PaxDb" id="353153-Q4CV78"/>
<evidence type="ECO:0000313" key="3">
    <source>
        <dbReference type="Proteomes" id="UP000002296"/>
    </source>
</evidence>
<keyword evidence="3" id="KW-1185">Reference proteome</keyword>